<dbReference type="PRINTS" id="PR00455">
    <property type="entry name" value="HTHTETR"/>
</dbReference>
<dbReference type="EMBL" id="WEGH01000002">
    <property type="protein sequence ID" value="MQY05347.1"/>
    <property type="molecule type" value="Genomic_DNA"/>
</dbReference>
<comment type="caution">
    <text evidence="7">The sequence shown here is derived from an EMBL/GenBank/DDBJ whole genome shotgun (WGS) entry which is preliminary data.</text>
</comment>
<keyword evidence="2" id="KW-0805">Transcription regulation</keyword>
<accession>A0A7K0BW11</accession>
<dbReference type="PROSITE" id="PS50977">
    <property type="entry name" value="HTH_TETR_2"/>
    <property type="match status" value="1"/>
</dbReference>
<dbReference type="GO" id="GO:0046677">
    <property type="term" value="P:response to antibiotic"/>
    <property type="evidence" value="ECO:0007669"/>
    <property type="project" value="InterPro"/>
</dbReference>
<dbReference type="RefSeq" id="WP_194293345.1">
    <property type="nucleotide sequence ID" value="NZ_WEGH01000002.1"/>
</dbReference>
<dbReference type="PROSITE" id="PS01081">
    <property type="entry name" value="HTH_TETR_1"/>
    <property type="match status" value="1"/>
</dbReference>
<evidence type="ECO:0000256" key="4">
    <source>
        <dbReference type="ARBA" id="ARBA00023163"/>
    </source>
</evidence>
<evidence type="ECO:0000256" key="2">
    <source>
        <dbReference type="ARBA" id="ARBA00023015"/>
    </source>
</evidence>
<dbReference type="PRINTS" id="PR00400">
    <property type="entry name" value="TETREPRESSOR"/>
</dbReference>
<evidence type="ECO:0000313" key="8">
    <source>
        <dbReference type="Proteomes" id="UP000487268"/>
    </source>
</evidence>
<dbReference type="Proteomes" id="UP000487268">
    <property type="component" value="Unassembled WGS sequence"/>
</dbReference>
<dbReference type="GO" id="GO:0000976">
    <property type="term" value="F:transcription cis-regulatory region binding"/>
    <property type="evidence" value="ECO:0007669"/>
    <property type="project" value="TreeGrafter"/>
</dbReference>
<name>A0A7K0BW11_9ACTN</name>
<dbReference type="InterPro" id="IPR036271">
    <property type="entry name" value="Tet_transcr_reg_TetR-rel_C_sf"/>
</dbReference>
<dbReference type="Pfam" id="PF00440">
    <property type="entry name" value="TetR_N"/>
    <property type="match status" value="1"/>
</dbReference>
<keyword evidence="3 5" id="KW-0238">DNA-binding</keyword>
<proteinExistence type="predicted"/>
<evidence type="ECO:0000256" key="3">
    <source>
        <dbReference type="ARBA" id="ARBA00023125"/>
    </source>
</evidence>
<dbReference type="Gene3D" id="1.10.10.60">
    <property type="entry name" value="Homeodomain-like"/>
    <property type="match status" value="1"/>
</dbReference>
<dbReference type="InterPro" id="IPR023772">
    <property type="entry name" value="DNA-bd_HTH_TetR-type_CS"/>
</dbReference>
<dbReference type="SUPFAM" id="SSF48498">
    <property type="entry name" value="Tetracyclin repressor-like, C-terminal domain"/>
    <property type="match status" value="1"/>
</dbReference>
<dbReference type="InterPro" id="IPR001647">
    <property type="entry name" value="HTH_TetR"/>
</dbReference>
<feature type="DNA-binding region" description="H-T-H motif" evidence="5">
    <location>
        <begin position="25"/>
        <end position="44"/>
    </location>
</feature>
<evidence type="ECO:0000259" key="6">
    <source>
        <dbReference type="PROSITE" id="PS50977"/>
    </source>
</evidence>
<gene>
    <name evidence="7" type="primary">tetR_2</name>
    <name evidence="7" type="ORF">ACRB68_34200</name>
</gene>
<keyword evidence="8" id="KW-1185">Reference proteome</keyword>
<reference evidence="7 8" key="1">
    <citation type="submission" date="2019-10" db="EMBL/GenBank/DDBJ databases">
        <title>Actinomadura rubteroloni sp. nov. and Actinomadura macrotermitis sp. nov., isolated from the gut of fungus growing-termite Macrotermes natalensis.</title>
        <authorList>
            <person name="Benndorf R."/>
            <person name="Martin K."/>
            <person name="Kuefner M."/>
            <person name="De Beer W."/>
            <person name="Kaster A.-K."/>
            <person name="Vollmers J."/>
            <person name="Poulsen M."/>
            <person name="Beemelmanns C."/>
        </authorList>
    </citation>
    <scope>NUCLEOTIDE SEQUENCE [LARGE SCALE GENOMIC DNA]</scope>
    <source>
        <strain evidence="7 8">RB68</strain>
    </source>
</reference>
<dbReference type="SUPFAM" id="SSF46689">
    <property type="entry name" value="Homeodomain-like"/>
    <property type="match status" value="1"/>
</dbReference>
<dbReference type="InterPro" id="IPR003012">
    <property type="entry name" value="Tet_transcr_reg_TetR"/>
</dbReference>
<evidence type="ECO:0000256" key="5">
    <source>
        <dbReference type="PROSITE-ProRule" id="PRU00335"/>
    </source>
</evidence>
<sequence length="193" mass="20643">MKLERDEIVRTAIRLLDEVGLDKLSLRGLAKELNVQAPALYWHFKNKQELLDQMVSTMAAESYGPDAPLPGQSWDDWLAGRARALATALRSHRDAVRLAAGSRPTAERAGAVEGMIGALCDAGFTPGEALSNILVITDYAAGTVLEEQSGRDRADGAPTGGPLLTAAAAELGDTFEYGLALLIDGMRARLARR</sequence>
<keyword evidence="1" id="KW-0678">Repressor</keyword>
<organism evidence="7 8">
    <name type="scientific">Actinomadura macrotermitis</name>
    <dbReference type="NCBI Taxonomy" id="2585200"/>
    <lineage>
        <taxon>Bacteria</taxon>
        <taxon>Bacillati</taxon>
        <taxon>Actinomycetota</taxon>
        <taxon>Actinomycetes</taxon>
        <taxon>Streptosporangiales</taxon>
        <taxon>Thermomonosporaceae</taxon>
        <taxon>Actinomadura</taxon>
    </lineage>
</organism>
<dbReference type="GO" id="GO:0003700">
    <property type="term" value="F:DNA-binding transcription factor activity"/>
    <property type="evidence" value="ECO:0007669"/>
    <property type="project" value="TreeGrafter"/>
</dbReference>
<evidence type="ECO:0000313" key="7">
    <source>
        <dbReference type="EMBL" id="MQY05347.1"/>
    </source>
</evidence>
<dbReference type="AlphaFoldDB" id="A0A7K0BW11"/>
<dbReference type="Gene3D" id="1.10.357.10">
    <property type="entry name" value="Tetracycline Repressor, domain 2"/>
    <property type="match status" value="1"/>
</dbReference>
<protein>
    <submittedName>
        <fullName evidence="7">Tetracycline repressor protein</fullName>
    </submittedName>
</protein>
<feature type="domain" description="HTH tetR-type" evidence="6">
    <location>
        <begin position="2"/>
        <end position="62"/>
    </location>
</feature>
<dbReference type="PANTHER" id="PTHR30055">
    <property type="entry name" value="HTH-TYPE TRANSCRIPTIONAL REGULATOR RUTR"/>
    <property type="match status" value="1"/>
</dbReference>
<dbReference type="InterPro" id="IPR050109">
    <property type="entry name" value="HTH-type_TetR-like_transc_reg"/>
</dbReference>
<dbReference type="PANTHER" id="PTHR30055:SF151">
    <property type="entry name" value="TRANSCRIPTIONAL REGULATORY PROTEIN"/>
    <property type="match status" value="1"/>
</dbReference>
<keyword evidence="4" id="KW-0804">Transcription</keyword>
<evidence type="ECO:0000256" key="1">
    <source>
        <dbReference type="ARBA" id="ARBA00022491"/>
    </source>
</evidence>
<dbReference type="Pfam" id="PF02909">
    <property type="entry name" value="TetR_C_1"/>
    <property type="match status" value="1"/>
</dbReference>
<dbReference type="InterPro" id="IPR009057">
    <property type="entry name" value="Homeodomain-like_sf"/>
</dbReference>
<dbReference type="GO" id="GO:0045892">
    <property type="term" value="P:negative regulation of DNA-templated transcription"/>
    <property type="evidence" value="ECO:0007669"/>
    <property type="project" value="InterPro"/>
</dbReference>
<dbReference type="InterPro" id="IPR004111">
    <property type="entry name" value="Repressor_TetR_C"/>
</dbReference>